<dbReference type="Pfam" id="PF00641">
    <property type="entry name" value="Zn_ribbon_RanBP"/>
    <property type="match status" value="1"/>
</dbReference>
<dbReference type="SMART" id="SM00547">
    <property type="entry name" value="ZnF_RBZ"/>
    <property type="match status" value="2"/>
</dbReference>
<protein>
    <recommendedName>
        <fullName evidence="6">RanBP2-type domain-containing protein</fullName>
    </recommendedName>
</protein>
<feature type="region of interest" description="Disordered" evidence="5">
    <location>
        <begin position="160"/>
        <end position="182"/>
    </location>
</feature>
<keyword evidence="3" id="KW-0862">Zinc</keyword>
<dbReference type="Proteomes" id="UP001186944">
    <property type="component" value="Unassembled WGS sequence"/>
</dbReference>
<evidence type="ECO:0000256" key="1">
    <source>
        <dbReference type="ARBA" id="ARBA00022723"/>
    </source>
</evidence>
<dbReference type="Gene3D" id="4.10.1060.10">
    <property type="entry name" value="Zinc finger, RanBP2-type"/>
    <property type="match status" value="1"/>
</dbReference>
<dbReference type="PROSITE" id="PS01358">
    <property type="entry name" value="ZF_RANBP2_1"/>
    <property type="match status" value="1"/>
</dbReference>
<evidence type="ECO:0000256" key="2">
    <source>
        <dbReference type="ARBA" id="ARBA00022771"/>
    </source>
</evidence>
<feature type="compositionally biased region" description="Polar residues" evidence="5">
    <location>
        <begin position="232"/>
        <end position="243"/>
    </location>
</feature>
<evidence type="ECO:0000313" key="8">
    <source>
        <dbReference type="Proteomes" id="UP001186944"/>
    </source>
</evidence>
<keyword evidence="8" id="KW-1185">Reference proteome</keyword>
<evidence type="ECO:0000256" key="3">
    <source>
        <dbReference type="ARBA" id="ARBA00022833"/>
    </source>
</evidence>
<keyword evidence="2 4" id="KW-0863">Zinc-finger</keyword>
<dbReference type="AlphaFoldDB" id="A0AA89BLB7"/>
<evidence type="ECO:0000256" key="4">
    <source>
        <dbReference type="PROSITE-ProRule" id="PRU00322"/>
    </source>
</evidence>
<feature type="region of interest" description="Disordered" evidence="5">
    <location>
        <begin position="218"/>
        <end position="308"/>
    </location>
</feature>
<dbReference type="EMBL" id="VSWD01000012">
    <property type="protein sequence ID" value="KAK3086788.1"/>
    <property type="molecule type" value="Genomic_DNA"/>
</dbReference>
<feature type="region of interest" description="Disordered" evidence="5">
    <location>
        <begin position="321"/>
        <end position="353"/>
    </location>
</feature>
<proteinExistence type="predicted"/>
<dbReference type="InterPro" id="IPR036443">
    <property type="entry name" value="Znf_RanBP2_sf"/>
</dbReference>
<dbReference type="SUPFAM" id="SSF90209">
    <property type="entry name" value="Ran binding protein zinc finger-like"/>
    <property type="match status" value="1"/>
</dbReference>
<keyword evidence="1" id="KW-0479">Metal-binding</keyword>
<feature type="region of interest" description="Disordered" evidence="5">
    <location>
        <begin position="101"/>
        <end position="129"/>
    </location>
</feature>
<reference evidence="7" key="1">
    <citation type="submission" date="2019-08" db="EMBL/GenBank/DDBJ databases">
        <title>The improved chromosome-level genome for the pearl oyster Pinctada fucata martensii using PacBio sequencing and Hi-C.</title>
        <authorList>
            <person name="Zheng Z."/>
        </authorList>
    </citation>
    <scope>NUCLEOTIDE SEQUENCE</scope>
    <source>
        <strain evidence="7">ZZ-2019</strain>
        <tissue evidence="7">Adductor muscle</tissue>
    </source>
</reference>
<organism evidence="7 8">
    <name type="scientific">Pinctada imbricata</name>
    <name type="common">Atlantic pearl-oyster</name>
    <name type="synonym">Pinctada martensii</name>
    <dbReference type="NCBI Taxonomy" id="66713"/>
    <lineage>
        <taxon>Eukaryota</taxon>
        <taxon>Metazoa</taxon>
        <taxon>Spiralia</taxon>
        <taxon>Lophotrochozoa</taxon>
        <taxon>Mollusca</taxon>
        <taxon>Bivalvia</taxon>
        <taxon>Autobranchia</taxon>
        <taxon>Pteriomorphia</taxon>
        <taxon>Pterioida</taxon>
        <taxon>Pterioidea</taxon>
        <taxon>Pteriidae</taxon>
        <taxon>Pinctada</taxon>
    </lineage>
</organism>
<evidence type="ECO:0000256" key="5">
    <source>
        <dbReference type="SAM" id="MobiDB-lite"/>
    </source>
</evidence>
<name>A0AA89BLB7_PINIB</name>
<feature type="domain" description="RanBP2-type" evidence="6">
    <location>
        <begin position="386"/>
        <end position="415"/>
    </location>
</feature>
<accession>A0AA89BLB7</accession>
<dbReference type="PROSITE" id="PS50199">
    <property type="entry name" value="ZF_RANBP2_2"/>
    <property type="match status" value="1"/>
</dbReference>
<evidence type="ECO:0000259" key="6">
    <source>
        <dbReference type="PROSITE" id="PS50199"/>
    </source>
</evidence>
<feature type="compositionally biased region" description="Basic and acidic residues" evidence="5">
    <location>
        <begin position="164"/>
        <end position="182"/>
    </location>
</feature>
<comment type="caution">
    <text evidence="7">The sequence shown here is derived from an EMBL/GenBank/DDBJ whole genome shotgun (WGS) entry which is preliminary data.</text>
</comment>
<sequence>MGYVPVQGSRLLLSKRLNTDIALAVAFECLLASVECSIISEIYQCVGDRCEVSKVVKCRLEHSGNIEETVAKLKKQYDLSSYVFVESRKADTRTQLKPVSDIQADYVGSSPSSPTDVPSPRGFGKDKDVPYIDEDVQHNENERFEEGTLDDHLMASLRLVSSTSEKDKRTQSTQEPKKASDEWSFVHDKLRKEYGDSYYHGERGDVLRDEGICLDKDESERETGVISHMGSKRTSGYVSASQGDRSKSVVHGVNSRKITQDSGIAEKSPLPSQQVFYPPEDAIASFSRSRGPASSTVPGELPRQRSSAYAHAELAKSYPGGQSYEARGVTSPVQASGASMKTRENNSVSSPASFSNFSHSAPILRNTATGSEYVAGGAQLQNKRWPADSWTCPHCTVQNNTTLSVCVVCGKSRTEPVRKMVVQSKEKKNCPQCTFLNVLDAMECEVCQSAFM</sequence>
<feature type="compositionally biased region" description="Low complexity" evidence="5">
    <location>
        <begin position="109"/>
        <end position="120"/>
    </location>
</feature>
<evidence type="ECO:0000313" key="7">
    <source>
        <dbReference type="EMBL" id="KAK3086788.1"/>
    </source>
</evidence>
<gene>
    <name evidence="7" type="ORF">FSP39_023417</name>
</gene>
<dbReference type="GO" id="GO:0008270">
    <property type="term" value="F:zinc ion binding"/>
    <property type="evidence" value="ECO:0007669"/>
    <property type="project" value="UniProtKB-KW"/>
</dbReference>
<feature type="compositionally biased region" description="Polar residues" evidence="5">
    <location>
        <begin position="286"/>
        <end position="297"/>
    </location>
</feature>
<dbReference type="InterPro" id="IPR001876">
    <property type="entry name" value="Znf_RanBP2"/>
</dbReference>
<dbReference type="Gene3D" id="1.20.58.2190">
    <property type="match status" value="1"/>
</dbReference>